<proteinExistence type="predicted"/>
<dbReference type="RefSeq" id="WP_167295082.1">
    <property type="nucleotide sequence ID" value="NZ_CP061171.1"/>
</dbReference>
<evidence type="ECO:0000313" key="3">
    <source>
        <dbReference type="EMBL" id="QNR82823.1"/>
    </source>
</evidence>
<evidence type="ECO:0000313" key="4">
    <source>
        <dbReference type="Proteomes" id="UP000516439"/>
    </source>
</evidence>
<keyword evidence="2" id="KW-0812">Transmembrane</keyword>
<feature type="transmembrane region" description="Helical" evidence="2">
    <location>
        <begin position="39"/>
        <end position="57"/>
    </location>
</feature>
<feature type="region of interest" description="Disordered" evidence="1">
    <location>
        <begin position="67"/>
        <end position="92"/>
    </location>
</feature>
<keyword evidence="2" id="KW-0472">Membrane</keyword>
<feature type="compositionally biased region" description="Basic and acidic residues" evidence="1">
    <location>
        <begin position="72"/>
        <end position="92"/>
    </location>
</feature>
<keyword evidence="2" id="KW-1133">Transmembrane helix</keyword>
<dbReference type="Proteomes" id="UP000516439">
    <property type="component" value="Chromosome"/>
</dbReference>
<protein>
    <submittedName>
        <fullName evidence="3">DUF1049 domain-containing protein</fullName>
    </submittedName>
</protein>
<evidence type="ECO:0000256" key="2">
    <source>
        <dbReference type="SAM" id="Phobius"/>
    </source>
</evidence>
<gene>
    <name evidence="3" type="ORF">H9N25_12545</name>
</gene>
<dbReference type="EMBL" id="CP061171">
    <property type="protein sequence ID" value="QNR82823.1"/>
    <property type="molecule type" value="Genomic_DNA"/>
</dbReference>
<name>A0ABX6TBF5_9SPHI</name>
<organism evidence="3 4">
    <name type="scientific">Pedobacter riviphilus</name>
    <dbReference type="NCBI Taxonomy" id="2766984"/>
    <lineage>
        <taxon>Bacteria</taxon>
        <taxon>Pseudomonadati</taxon>
        <taxon>Bacteroidota</taxon>
        <taxon>Sphingobacteriia</taxon>
        <taxon>Sphingobacteriales</taxon>
        <taxon>Sphingobacteriaceae</taxon>
        <taxon>Pedobacter</taxon>
    </lineage>
</organism>
<evidence type="ECO:0000256" key="1">
    <source>
        <dbReference type="SAM" id="MobiDB-lite"/>
    </source>
</evidence>
<accession>A0ABX6TBF5</accession>
<reference evidence="3 4" key="1">
    <citation type="submission" date="2020-09" db="EMBL/GenBank/DDBJ databases">
        <title>Pedobacter sp. SW-16 isolated from soil near Yeocheon.</title>
        <authorList>
            <person name="Im H.S."/>
            <person name="Joung Y."/>
            <person name="Lee S.-S."/>
        </authorList>
    </citation>
    <scope>NUCLEOTIDE SEQUENCE [LARGE SCALE GENOMIC DNA]</scope>
    <source>
        <strain evidence="3 4">SW-16</strain>
    </source>
</reference>
<sequence>MSAKTISIIILTALLTIFLMVNTEPVDFDFLVTTVPVSKLLVIGICIIIGFIIGFVVGRPRKTVSSYDDEIERNKPTSNKKELSEEDRDYIS</sequence>
<keyword evidence="4" id="KW-1185">Reference proteome</keyword>